<dbReference type="PANTHER" id="PTHR35391">
    <property type="entry name" value="C2H2-TYPE DOMAIN-CONTAINING PROTEIN-RELATED"/>
    <property type="match status" value="1"/>
</dbReference>
<accession>A0A1V6RXP8</accession>
<feature type="domain" description="DUF8035" evidence="3">
    <location>
        <begin position="663"/>
        <end position="714"/>
    </location>
</feature>
<evidence type="ECO:0000313" key="5">
    <source>
        <dbReference type="Proteomes" id="UP000191518"/>
    </source>
</evidence>
<feature type="compositionally biased region" description="Polar residues" evidence="1">
    <location>
        <begin position="445"/>
        <end position="456"/>
    </location>
</feature>
<feature type="region of interest" description="Disordered" evidence="1">
    <location>
        <begin position="405"/>
        <end position="462"/>
    </location>
</feature>
<dbReference type="Proteomes" id="UP000191518">
    <property type="component" value="Unassembled WGS sequence"/>
</dbReference>
<comment type="caution">
    <text evidence="4">The sequence shown here is derived from an EMBL/GenBank/DDBJ whole genome shotgun (WGS) entry which is preliminary data.</text>
</comment>
<sequence>MATTIATALNQCLKQLTESTSSGALARYENEVSQRRWSDELGRLRIWAGNIGAHQTGQSSLDHRLRDASHLKSETVNILQRMLRVLQSLTDVINEQEEDEVQIDDSFLGTSDMELDDENNETDIQVLYQSLRNIINLLFRISMAIRRPADHDRLLGVKIKNASFFEPWAQQHVSHKFPHADENTTQRLSAAMARQKAVLKYFERHKAKLSKGLASTGETESNYLSETVATEMALADDMDQLQFLETHSTSGVSQTSYAPSMFTANESLSIPNAPKESADNNPFECPYCCLMITIRNTQDWARHIFRDLMPYVCLSPECITPSKLYGSRRQWYQHICEAHSTPKSPQGGLNCPLCHVNIQPPLTFERHVGNHMEQLALFFLPRIDPKEDAESEAESEPMVSELAEYISGPGSDSDEVESPNDSDHPFTHTAAEDPRPDRSHDGQSEVHTNVPNSPYSQLLPLHTRRGSTGDVIVLHNDRSNRSRGASRERPLQEWTEVPRITAYDPNLNYIGRLSRRDFGIEFPDERPKSSEKGDVPDADAYSYTAPREHRNSNSDADTSDEALRNYRSKSRQHGERRDRHKRRVAQTRKVDGSDITSLHTDEQPLQGLQPSPSPKDTTYPRLSESDKRILKAQQSDFSEDPKPVREGVAPLKQGDPAGIPPGARWTKVDRRLVNPEALEAGNERFEESSDYVMILRVLTKEEILAYATKTQEIRGMSLLSYPCF</sequence>
<evidence type="ECO:0008006" key="6">
    <source>
        <dbReference type="Google" id="ProtNLM"/>
    </source>
</evidence>
<dbReference type="InterPro" id="IPR058925">
    <property type="entry name" value="zf-C2H2_AcuF"/>
</dbReference>
<dbReference type="STRING" id="29845.A0A1V6RXP8"/>
<protein>
    <recommendedName>
        <fullName evidence="6">C2H2-type domain-containing protein</fullName>
    </recommendedName>
</protein>
<dbReference type="InterPro" id="IPR058348">
    <property type="entry name" value="DUF8035"/>
</dbReference>
<reference evidence="5" key="1">
    <citation type="journal article" date="2017" name="Nat. Microbiol.">
        <title>Global analysis of biosynthetic gene clusters reveals vast potential of secondary metabolite production in Penicillium species.</title>
        <authorList>
            <person name="Nielsen J.C."/>
            <person name="Grijseels S."/>
            <person name="Prigent S."/>
            <person name="Ji B."/>
            <person name="Dainat J."/>
            <person name="Nielsen K.F."/>
            <person name="Frisvad J.C."/>
            <person name="Workman M."/>
            <person name="Nielsen J."/>
        </authorList>
    </citation>
    <scope>NUCLEOTIDE SEQUENCE [LARGE SCALE GENOMIC DNA]</scope>
    <source>
        <strain evidence="5">IBT 29486</strain>
    </source>
</reference>
<name>A0A1V6RXP8_9EURO</name>
<feature type="compositionally biased region" description="Basic and acidic residues" evidence="1">
    <location>
        <begin position="421"/>
        <end position="444"/>
    </location>
</feature>
<evidence type="ECO:0000256" key="1">
    <source>
        <dbReference type="SAM" id="MobiDB-lite"/>
    </source>
</evidence>
<evidence type="ECO:0000259" key="2">
    <source>
        <dbReference type="Pfam" id="PF26082"/>
    </source>
</evidence>
<evidence type="ECO:0000259" key="3">
    <source>
        <dbReference type="Pfam" id="PF26118"/>
    </source>
</evidence>
<feature type="domain" description="Oxidoreductase acuF-like C2H2 type zinc-finger" evidence="2">
    <location>
        <begin position="281"/>
        <end position="308"/>
    </location>
</feature>
<dbReference type="Pfam" id="PF26082">
    <property type="entry name" value="zf-C2H2_AcuF"/>
    <property type="match status" value="1"/>
</dbReference>
<keyword evidence="5" id="KW-1185">Reference proteome</keyword>
<gene>
    <name evidence="4" type="ORF">PENVUL_c018G03184</name>
</gene>
<dbReference type="Pfam" id="PF26118">
    <property type="entry name" value="DUF8035"/>
    <property type="match status" value="1"/>
</dbReference>
<dbReference type="PANTHER" id="PTHR35391:SF7">
    <property type="entry name" value="C2H2-TYPE DOMAIN-CONTAINING PROTEIN"/>
    <property type="match status" value="1"/>
</dbReference>
<dbReference type="EMBL" id="MDYP01000018">
    <property type="protein sequence ID" value="OQE06358.1"/>
    <property type="molecule type" value="Genomic_DNA"/>
</dbReference>
<dbReference type="AlphaFoldDB" id="A0A1V6RXP8"/>
<organism evidence="4 5">
    <name type="scientific">Penicillium vulpinum</name>
    <dbReference type="NCBI Taxonomy" id="29845"/>
    <lineage>
        <taxon>Eukaryota</taxon>
        <taxon>Fungi</taxon>
        <taxon>Dikarya</taxon>
        <taxon>Ascomycota</taxon>
        <taxon>Pezizomycotina</taxon>
        <taxon>Eurotiomycetes</taxon>
        <taxon>Eurotiomycetidae</taxon>
        <taxon>Eurotiales</taxon>
        <taxon>Aspergillaceae</taxon>
        <taxon>Penicillium</taxon>
    </lineage>
</organism>
<proteinExistence type="predicted"/>
<evidence type="ECO:0000313" key="4">
    <source>
        <dbReference type="EMBL" id="OQE06358.1"/>
    </source>
</evidence>
<feature type="region of interest" description="Disordered" evidence="1">
    <location>
        <begin position="521"/>
        <end position="662"/>
    </location>
</feature>
<feature type="compositionally biased region" description="Basic and acidic residues" evidence="1">
    <location>
        <begin position="521"/>
        <end position="535"/>
    </location>
</feature>